<reference evidence="2" key="2">
    <citation type="journal article" date="2015" name="Data Brief">
        <title>Shoot transcriptome of the giant reed, Arundo donax.</title>
        <authorList>
            <person name="Barrero R.A."/>
            <person name="Guerrero F.D."/>
            <person name="Moolhuijzen P."/>
            <person name="Goolsby J.A."/>
            <person name="Tidwell J."/>
            <person name="Bellgard S.E."/>
            <person name="Bellgard M.I."/>
        </authorList>
    </citation>
    <scope>NUCLEOTIDE SEQUENCE</scope>
    <source>
        <tissue evidence="2">Shoot tissue taken approximately 20 cm above the soil surface</tissue>
    </source>
</reference>
<feature type="region of interest" description="Disordered" evidence="1">
    <location>
        <begin position="1"/>
        <end position="21"/>
    </location>
</feature>
<reference evidence="2" key="1">
    <citation type="submission" date="2014-09" db="EMBL/GenBank/DDBJ databases">
        <authorList>
            <person name="Magalhaes I.L.F."/>
            <person name="Oliveira U."/>
            <person name="Santos F.R."/>
            <person name="Vidigal T.H.D.A."/>
            <person name="Brescovit A.D."/>
            <person name="Santos A.J."/>
        </authorList>
    </citation>
    <scope>NUCLEOTIDE SEQUENCE</scope>
    <source>
        <tissue evidence="2">Shoot tissue taken approximately 20 cm above the soil surface</tissue>
    </source>
</reference>
<name>A0A0A9C7D1_ARUDO</name>
<accession>A0A0A9C7D1</accession>
<evidence type="ECO:0000313" key="2">
    <source>
        <dbReference type="EMBL" id="JAD70373.1"/>
    </source>
</evidence>
<dbReference type="AlphaFoldDB" id="A0A0A9C7D1"/>
<protein>
    <submittedName>
        <fullName evidence="2">Uncharacterized protein</fullName>
    </submittedName>
</protein>
<proteinExistence type="predicted"/>
<dbReference type="EMBL" id="GBRH01227522">
    <property type="protein sequence ID" value="JAD70373.1"/>
    <property type="molecule type" value="Transcribed_RNA"/>
</dbReference>
<sequence>MMHTLEEFNSESNRHLLQVNC</sequence>
<evidence type="ECO:0000256" key="1">
    <source>
        <dbReference type="SAM" id="MobiDB-lite"/>
    </source>
</evidence>
<organism evidence="2">
    <name type="scientific">Arundo donax</name>
    <name type="common">Giant reed</name>
    <name type="synonym">Donax arundinaceus</name>
    <dbReference type="NCBI Taxonomy" id="35708"/>
    <lineage>
        <taxon>Eukaryota</taxon>
        <taxon>Viridiplantae</taxon>
        <taxon>Streptophyta</taxon>
        <taxon>Embryophyta</taxon>
        <taxon>Tracheophyta</taxon>
        <taxon>Spermatophyta</taxon>
        <taxon>Magnoliopsida</taxon>
        <taxon>Liliopsida</taxon>
        <taxon>Poales</taxon>
        <taxon>Poaceae</taxon>
        <taxon>PACMAD clade</taxon>
        <taxon>Arundinoideae</taxon>
        <taxon>Arundineae</taxon>
        <taxon>Arundo</taxon>
    </lineage>
</organism>